<proteinExistence type="predicted"/>
<evidence type="ECO:0000259" key="2">
    <source>
        <dbReference type="Pfam" id="PF07833"/>
    </source>
</evidence>
<dbReference type="SUPFAM" id="SSF54427">
    <property type="entry name" value="NTF2-like"/>
    <property type="match status" value="1"/>
</dbReference>
<keyword evidence="1" id="KW-0732">Signal</keyword>
<dbReference type="Proteomes" id="UP000838324">
    <property type="component" value="Unassembled WGS sequence"/>
</dbReference>
<comment type="caution">
    <text evidence="3">The sequence shown here is derived from an EMBL/GenBank/DDBJ whole genome shotgun (WGS) entry which is preliminary data.</text>
</comment>
<organism evidence="3 4">
    <name type="scientific">Paenibacillus auburnensis</name>
    <dbReference type="NCBI Taxonomy" id="2905649"/>
    <lineage>
        <taxon>Bacteria</taxon>
        <taxon>Bacillati</taxon>
        <taxon>Bacillota</taxon>
        <taxon>Bacilli</taxon>
        <taxon>Bacillales</taxon>
        <taxon>Paenibacillaceae</taxon>
        <taxon>Paenibacillus</taxon>
    </lineage>
</organism>
<name>A0ABM9CNA2_9BACL</name>
<dbReference type="RefSeq" id="WP_236336231.1">
    <property type="nucleotide sequence ID" value="NZ_CAKMMG010000008.1"/>
</dbReference>
<reference evidence="3" key="1">
    <citation type="submission" date="2022-01" db="EMBL/GenBank/DDBJ databases">
        <authorList>
            <person name="Criscuolo A."/>
        </authorList>
    </citation>
    <scope>NUCLEOTIDE SEQUENCE</scope>
    <source>
        <strain evidence="3">CIP111892</strain>
    </source>
</reference>
<gene>
    <name evidence="3" type="ORF">PAECIP111892_04379</name>
</gene>
<dbReference type="EMBL" id="CAKMMG010000008">
    <property type="protein sequence ID" value="CAH1217260.1"/>
    <property type="molecule type" value="Genomic_DNA"/>
</dbReference>
<keyword evidence="4" id="KW-1185">Reference proteome</keyword>
<feature type="domain" description="Copper amine oxidase-like N-terminal" evidence="2">
    <location>
        <begin position="33"/>
        <end position="140"/>
    </location>
</feature>
<dbReference type="InterPro" id="IPR012854">
    <property type="entry name" value="Cu_amine_oxidase-like_N"/>
</dbReference>
<feature type="chain" id="PRO_5046804696" description="Copper amine oxidase-like N-terminal domain-containing protein" evidence="1">
    <location>
        <begin position="24"/>
        <end position="396"/>
    </location>
</feature>
<evidence type="ECO:0000313" key="4">
    <source>
        <dbReference type="Proteomes" id="UP000838324"/>
    </source>
</evidence>
<sequence length="396" mass="43339">MKILPGFIAVLTLSSAISLSASAAEKPISVQIDQQKLNLTTTNAPLNDGHSILVPMRPIFEKLGLKLVFDAKTSTITATKEGLTIKLQIGSKNASINGIIKPLQTAPKMVNNVTYVPVRFVSEATGNNVVWNATTRTVEITSLQSSVDTAEIADFFKKYVSYSNEENYDGFMSLIDSKSPLTQIGPQLKEQYATYDLKNTVDQMNIIDVKTNEVTVHTIESSEKVSGPFMPNSQSENVYSLTRSSKDSAWKISNVQVQAMKYSLPEGVLNAAVTVPQTDEAAIKAVFAANIDFTNKEDLEGVQSTIDESSPAYEQNKVMAGQVFQAYDLQTVIESSKIIDYTGNEAAIYSVQTTKKLKGPQFQDNRTTMVTTLKKSADGKWKLVQSYPLSAEAITK</sequence>
<dbReference type="Gene3D" id="3.30.457.10">
    <property type="entry name" value="Copper amine oxidase-like, N-terminal domain"/>
    <property type="match status" value="1"/>
</dbReference>
<protein>
    <recommendedName>
        <fullName evidence="2">Copper amine oxidase-like N-terminal domain-containing protein</fullName>
    </recommendedName>
</protein>
<evidence type="ECO:0000313" key="3">
    <source>
        <dbReference type="EMBL" id="CAH1217260.1"/>
    </source>
</evidence>
<dbReference type="Pfam" id="PF07833">
    <property type="entry name" value="Cu_amine_oxidN1"/>
    <property type="match status" value="1"/>
</dbReference>
<feature type="signal peptide" evidence="1">
    <location>
        <begin position="1"/>
        <end position="23"/>
    </location>
</feature>
<dbReference type="InterPro" id="IPR036582">
    <property type="entry name" value="Mao_N_sf"/>
</dbReference>
<accession>A0ABM9CNA2</accession>
<dbReference type="SUPFAM" id="SSF55383">
    <property type="entry name" value="Copper amine oxidase, domain N"/>
    <property type="match status" value="1"/>
</dbReference>
<dbReference type="InterPro" id="IPR032710">
    <property type="entry name" value="NTF2-like_dom_sf"/>
</dbReference>
<evidence type="ECO:0000256" key="1">
    <source>
        <dbReference type="SAM" id="SignalP"/>
    </source>
</evidence>